<dbReference type="Proteomes" id="UP001519921">
    <property type="component" value="Unassembled WGS sequence"/>
</dbReference>
<dbReference type="RefSeq" id="WP_219780397.1">
    <property type="nucleotide sequence ID" value="NZ_JAHXPT010000010.1"/>
</dbReference>
<evidence type="ECO:0000256" key="1">
    <source>
        <dbReference type="SAM" id="Phobius"/>
    </source>
</evidence>
<accession>A0ABS7AQI4</accession>
<organism evidence="2 3">
    <name type="scientific">Clostridium weizhouense</name>
    <dbReference type="NCBI Taxonomy" id="2859781"/>
    <lineage>
        <taxon>Bacteria</taxon>
        <taxon>Bacillati</taxon>
        <taxon>Bacillota</taxon>
        <taxon>Clostridia</taxon>
        <taxon>Eubacteriales</taxon>
        <taxon>Clostridiaceae</taxon>
        <taxon>Clostridium</taxon>
    </lineage>
</organism>
<protein>
    <submittedName>
        <fullName evidence="2">Uncharacterized protein</fullName>
    </submittedName>
</protein>
<sequence>MQKNIKIRKKKGFTIIESIVYIFLTTLVLLEGIRCMTNFYKGYIESKNISITYDKMQTFYLNLDSILKEDQKENIEVHDNYLLIYRDIESELKSKMIIKEKDSLVVKYFEGENPKGKNTLLLNISDFKVIEKENLIYTVIVDKDGKEFIRCL</sequence>
<comment type="caution">
    <text evidence="2">The sequence shown here is derived from an EMBL/GenBank/DDBJ whole genome shotgun (WGS) entry which is preliminary data.</text>
</comment>
<evidence type="ECO:0000313" key="2">
    <source>
        <dbReference type="EMBL" id="MBW6410930.1"/>
    </source>
</evidence>
<dbReference type="EMBL" id="JAHXPT010000010">
    <property type="protein sequence ID" value="MBW6410930.1"/>
    <property type="molecule type" value="Genomic_DNA"/>
</dbReference>
<gene>
    <name evidence="2" type="ORF">KYD98_12570</name>
</gene>
<keyword evidence="1" id="KW-0812">Transmembrane</keyword>
<evidence type="ECO:0000313" key="3">
    <source>
        <dbReference type="Proteomes" id="UP001519921"/>
    </source>
</evidence>
<proteinExistence type="predicted"/>
<keyword evidence="1" id="KW-0472">Membrane</keyword>
<reference evidence="2 3" key="1">
    <citation type="submission" date="2021-07" db="EMBL/GenBank/DDBJ databases">
        <title>Clostridium weizhouense sp. nov., an anaerobic bacterium isolated from activated sludge of Petroleum wastewater.</title>
        <authorList>
            <person name="Li Q."/>
        </authorList>
    </citation>
    <scope>NUCLEOTIDE SEQUENCE [LARGE SCALE GENOMIC DNA]</scope>
    <source>
        <strain evidence="2 3">YB-6</strain>
    </source>
</reference>
<keyword evidence="3" id="KW-1185">Reference proteome</keyword>
<keyword evidence="1" id="KW-1133">Transmembrane helix</keyword>
<feature type="transmembrane region" description="Helical" evidence="1">
    <location>
        <begin position="12"/>
        <end position="30"/>
    </location>
</feature>
<name>A0ABS7AQI4_9CLOT</name>